<dbReference type="Proteomes" id="UP000280417">
    <property type="component" value="Unassembled WGS sequence"/>
</dbReference>
<protein>
    <recommendedName>
        <fullName evidence="4">YjzC family protein</fullName>
    </recommendedName>
</protein>
<sequence>MAKKIYKPGERCPRSGQYGIVDPRGRKTSQERTVVKDKPFPPTPQPGQGYVLVDPTKHKKR</sequence>
<dbReference type="EMBL" id="QMQA01000017">
    <property type="protein sequence ID" value="RLE15092.1"/>
    <property type="molecule type" value="Genomic_DNA"/>
</dbReference>
<gene>
    <name evidence="2" type="ORF">DRJ04_01100</name>
</gene>
<feature type="compositionally biased region" description="Basic and acidic residues" evidence="1">
    <location>
        <begin position="23"/>
        <end position="39"/>
    </location>
</feature>
<evidence type="ECO:0000313" key="3">
    <source>
        <dbReference type="Proteomes" id="UP000280417"/>
    </source>
</evidence>
<comment type="caution">
    <text evidence="2">The sequence shown here is derived from an EMBL/GenBank/DDBJ whole genome shotgun (WGS) entry which is preliminary data.</text>
</comment>
<evidence type="ECO:0000256" key="1">
    <source>
        <dbReference type="SAM" id="MobiDB-lite"/>
    </source>
</evidence>
<feature type="region of interest" description="Disordered" evidence="1">
    <location>
        <begin position="1"/>
        <end position="61"/>
    </location>
</feature>
<accession>A0A662DLS7</accession>
<reference evidence="2 3" key="1">
    <citation type="submission" date="2018-06" db="EMBL/GenBank/DDBJ databases">
        <title>Extensive metabolic versatility and redundancy in microbially diverse, dynamic hydrothermal sediments.</title>
        <authorList>
            <person name="Dombrowski N."/>
            <person name="Teske A."/>
            <person name="Baker B.J."/>
        </authorList>
    </citation>
    <scope>NUCLEOTIDE SEQUENCE [LARGE SCALE GENOMIC DNA]</scope>
    <source>
        <strain evidence="2">B3_G15</strain>
    </source>
</reference>
<name>A0A662DLS7_UNCAE</name>
<dbReference type="AlphaFoldDB" id="A0A662DLS7"/>
<proteinExistence type="predicted"/>
<evidence type="ECO:0008006" key="4">
    <source>
        <dbReference type="Google" id="ProtNLM"/>
    </source>
</evidence>
<evidence type="ECO:0000313" key="2">
    <source>
        <dbReference type="EMBL" id="RLE15092.1"/>
    </source>
</evidence>
<organism evidence="2 3">
    <name type="scientific">Aerophobetes bacterium</name>
    <dbReference type="NCBI Taxonomy" id="2030807"/>
    <lineage>
        <taxon>Bacteria</taxon>
        <taxon>Candidatus Aerophobota</taxon>
    </lineage>
</organism>